<dbReference type="InterPro" id="IPR008977">
    <property type="entry name" value="PHM/PNGase_F_dom_sf"/>
</dbReference>
<dbReference type="AlphaFoldDB" id="A0A6L2Q4Q7"/>
<name>A0A6L2Q4Q7_COPFO</name>
<dbReference type="InParanoid" id="A0A6L2Q4Q7"/>
<protein>
    <recommendedName>
        <fullName evidence="2">DOMON domain-containing protein</fullName>
    </recommendedName>
</protein>
<dbReference type="Gene3D" id="2.60.120.310">
    <property type="entry name" value="Copper type II, ascorbate-dependent monooxygenase, N-terminal domain"/>
    <property type="match status" value="1"/>
</dbReference>
<comment type="similarity">
    <text evidence="1">Belongs to the copper type II ascorbate-dependent monooxygenase family.</text>
</comment>
<evidence type="ECO:0000259" key="2">
    <source>
        <dbReference type="PROSITE" id="PS50836"/>
    </source>
</evidence>
<dbReference type="Pfam" id="PF01082">
    <property type="entry name" value="Cu2_monooxygen"/>
    <property type="match status" value="1"/>
</dbReference>
<evidence type="ECO:0000256" key="1">
    <source>
        <dbReference type="ARBA" id="ARBA00010676"/>
    </source>
</evidence>
<dbReference type="EMBL" id="BLKM01001253">
    <property type="protein sequence ID" value="GFG39853.1"/>
    <property type="molecule type" value="Genomic_DNA"/>
</dbReference>
<organism evidence="3 4">
    <name type="scientific">Coptotermes formosanus</name>
    <name type="common">Formosan subterranean termite</name>
    <dbReference type="NCBI Taxonomy" id="36987"/>
    <lineage>
        <taxon>Eukaryota</taxon>
        <taxon>Metazoa</taxon>
        <taxon>Ecdysozoa</taxon>
        <taxon>Arthropoda</taxon>
        <taxon>Hexapoda</taxon>
        <taxon>Insecta</taxon>
        <taxon>Pterygota</taxon>
        <taxon>Neoptera</taxon>
        <taxon>Polyneoptera</taxon>
        <taxon>Dictyoptera</taxon>
        <taxon>Blattodea</taxon>
        <taxon>Blattoidea</taxon>
        <taxon>Termitoidae</taxon>
        <taxon>Rhinotermitidae</taxon>
        <taxon>Coptotermes</taxon>
    </lineage>
</organism>
<dbReference type="InterPro" id="IPR036939">
    <property type="entry name" value="Cu2_ascorb_mOase_N_sf"/>
</dbReference>
<sequence>MTNTSTFLSDEDGSSQTRCRQILSSTQGKEFRTQADRYATDRGEPEVDQSQDYELLLGYENGTHTVIRFRRQYDTCDQRDYKITNDTVRLLYAYHSDDPILRPETKFGTLSYHGPTKRGSRTLYLVERIDLKKPLPRDLLFWDLRNPVVTLPALEETFYWCKIFRLPDIRRKHHIVRYEPLHQPYIHRALMHRVIVYACQGNEAQFEVHARDRGQVCYQPSMPSLFTNCNNVVIAWGIGSE</sequence>
<dbReference type="GO" id="GO:0005507">
    <property type="term" value="F:copper ion binding"/>
    <property type="evidence" value="ECO:0007669"/>
    <property type="project" value="InterPro"/>
</dbReference>
<reference evidence="4" key="1">
    <citation type="submission" date="2020-01" db="EMBL/GenBank/DDBJ databases">
        <title>Draft genome sequence of the Termite Coptotermes fromosanus.</title>
        <authorList>
            <person name="Itakura S."/>
            <person name="Yosikawa Y."/>
            <person name="Umezawa K."/>
        </authorList>
    </citation>
    <scope>NUCLEOTIDE SEQUENCE [LARGE SCALE GENOMIC DNA]</scope>
</reference>
<feature type="non-terminal residue" evidence="3">
    <location>
        <position position="241"/>
    </location>
</feature>
<dbReference type="GO" id="GO:0005615">
    <property type="term" value="C:extracellular space"/>
    <property type="evidence" value="ECO:0007669"/>
    <property type="project" value="TreeGrafter"/>
</dbReference>
<dbReference type="PROSITE" id="PS50836">
    <property type="entry name" value="DOMON"/>
    <property type="match status" value="1"/>
</dbReference>
<proteinExistence type="inferred from homology"/>
<dbReference type="InterPro" id="IPR005018">
    <property type="entry name" value="DOMON_domain"/>
</dbReference>
<dbReference type="GO" id="GO:0042421">
    <property type="term" value="P:norepinephrine biosynthetic process"/>
    <property type="evidence" value="ECO:0007669"/>
    <property type="project" value="TreeGrafter"/>
</dbReference>
<evidence type="ECO:0000313" key="4">
    <source>
        <dbReference type="Proteomes" id="UP000502823"/>
    </source>
</evidence>
<comment type="caution">
    <text evidence="3">The sequence shown here is derived from an EMBL/GenBank/DDBJ whole genome shotgun (WGS) entry which is preliminary data.</text>
</comment>
<dbReference type="GO" id="GO:0004500">
    <property type="term" value="F:dopamine beta-monooxygenase activity"/>
    <property type="evidence" value="ECO:0007669"/>
    <property type="project" value="InterPro"/>
</dbReference>
<dbReference type="GO" id="GO:0042420">
    <property type="term" value="P:dopamine catabolic process"/>
    <property type="evidence" value="ECO:0007669"/>
    <property type="project" value="TreeGrafter"/>
</dbReference>
<dbReference type="InterPro" id="IPR045266">
    <property type="entry name" value="DOH_DOMON"/>
</dbReference>
<dbReference type="SUPFAM" id="SSF49742">
    <property type="entry name" value="PHM/PNGase F"/>
    <property type="match status" value="1"/>
</dbReference>
<dbReference type="OrthoDB" id="19261at2759"/>
<feature type="domain" description="DOMON" evidence="2">
    <location>
        <begin position="1"/>
        <end position="95"/>
    </location>
</feature>
<evidence type="ECO:0000313" key="3">
    <source>
        <dbReference type="EMBL" id="GFG39853.1"/>
    </source>
</evidence>
<dbReference type="PANTHER" id="PTHR10157:SF40">
    <property type="entry name" value="MOXD1 HOMOLOG 2"/>
    <property type="match status" value="1"/>
</dbReference>
<dbReference type="CDD" id="cd09631">
    <property type="entry name" value="DOMON_DOH"/>
    <property type="match status" value="1"/>
</dbReference>
<dbReference type="InterPro" id="IPR000323">
    <property type="entry name" value="Cu2_ascorb_mOase_N"/>
</dbReference>
<dbReference type="InterPro" id="IPR000945">
    <property type="entry name" value="DBH-like"/>
</dbReference>
<accession>A0A6L2Q4Q7</accession>
<dbReference type="GO" id="GO:0030667">
    <property type="term" value="C:secretory granule membrane"/>
    <property type="evidence" value="ECO:0007669"/>
    <property type="project" value="TreeGrafter"/>
</dbReference>
<dbReference type="Pfam" id="PF03351">
    <property type="entry name" value="DOMON"/>
    <property type="match status" value="1"/>
</dbReference>
<gene>
    <name evidence="3" type="ORF">Cfor_08833</name>
</gene>
<keyword evidence="4" id="KW-1185">Reference proteome</keyword>
<dbReference type="Proteomes" id="UP000502823">
    <property type="component" value="Unassembled WGS sequence"/>
</dbReference>
<dbReference type="PANTHER" id="PTHR10157">
    <property type="entry name" value="DOPAMINE BETA HYDROXYLASE RELATED"/>
    <property type="match status" value="1"/>
</dbReference>
<dbReference type="GO" id="GO:0006589">
    <property type="term" value="P:octopamine biosynthetic process"/>
    <property type="evidence" value="ECO:0007669"/>
    <property type="project" value="TreeGrafter"/>
</dbReference>